<proteinExistence type="predicted"/>
<organism evidence="1 2">
    <name type="scientific">Pedobacter metabolipauper</name>
    <dbReference type="NCBI Taxonomy" id="425513"/>
    <lineage>
        <taxon>Bacteria</taxon>
        <taxon>Pseudomonadati</taxon>
        <taxon>Bacteroidota</taxon>
        <taxon>Sphingobacteriia</taxon>
        <taxon>Sphingobacteriales</taxon>
        <taxon>Sphingobacteriaceae</taxon>
        <taxon>Pedobacter</taxon>
    </lineage>
</organism>
<gene>
    <name evidence="1" type="ORF">ATK78_0296</name>
</gene>
<evidence type="ECO:0000313" key="2">
    <source>
        <dbReference type="Proteomes" id="UP000295620"/>
    </source>
</evidence>
<sequence length="97" mass="11466">METNLQQFKNSLKTEQVPFNLSLQLQALWYDGKGNWKTAHDLIDQESDRVSAHVHAYLHRKEGDLWNADYWYSRAGKSRPDLSLTEEWEQLVSLFLK</sequence>
<dbReference type="EMBL" id="SNYC01000003">
    <property type="protein sequence ID" value="TDQ11180.1"/>
    <property type="molecule type" value="Genomic_DNA"/>
</dbReference>
<comment type="caution">
    <text evidence="1">The sequence shown here is derived from an EMBL/GenBank/DDBJ whole genome shotgun (WGS) entry which is preliminary data.</text>
</comment>
<keyword evidence="2" id="KW-1185">Reference proteome</keyword>
<dbReference type="RefSeq" id="WP_133574275.1">
    <property type="nucleotide sequence ID" value="NZ_SNYC01000003.1"/>
</dbReference>
<reference evidence="1 2" key="1">
    <citation type="submission" date="2019-03" db="EMBL/GenBank/DDBJ databases">
        <title>Genomic Encyclopedia of Archaeal and Bacterial Type Strains, Phase II (KMG-II): from individual species to whole genera.</title>
        <authorList>
            <person name="Goeker M."/>
        </authorList>
    </citation>
    <scope>NUCLEOTIDE SEQUENCE [LARGE SCALE GENOMIC DNA]</scope>
    <source>
        <strain evidence="1 2">DSM 19035</strain>
    </source>
</reference>
<dbReference type="AlphaFoldDB" id="A0A4R6T122"/>
<dbReference type="Proteomes" id="UP000295620">
    <property type="component" value="Unassembled WGS sequence"/>
</dbReference>
<protein>
    <submittedName>
        <fullName evidence="1">Uncharacterized protein</fullName>
    </submittedName>
</protein>
<name>A0A4R6T122_9SPHI</name>
<evidence type="ECO:0000313" key="1">
    <source>
        <dbReference type="EMBL" id="TDQ11180.1"/>
    </source>
</evidence>
<accession>A0A4R6T122</accession>
<dbReference type="OrthoDB" id="370799at2"/>